<reference evidence="1 2" key="1">
    <citation type="submission" date="2012-04" db="EMBL/GenBank/DDBJ databases">
        <authorList>
            <person name="Genoscope - CEA"/>
        </authorList>
    </citation>
    <scope>NUCLEOTIDE SEQUENCE [LARGE SCALE GENOMIC DNA]</scope>
    <source>
        <strain evidence="1 2">9809</strain>
    </source>
</reference>
<keyword evidence="1" id="KW-0808">Transferase</keyword>
<comment type="caution">
    <text evidence="1">The sequence shown here is derived from an EMBL/GenBank/DDBJ whole genome shotgun (WGS) entry which is preliminary data.</text>
</comment>
<accession>I4I7A8</accession>
<dbReference type="SUPFAM" id="SSF55874">
    <property type="entry name" value="ATPase domain of HSP90 chaperone/DNA topoisomerase II/histidine kinase"/>
    <property type="match status" value="1"/>
</dbReference>
<dbReference type="AlphaFoldDB" id="I4I7A8"/>
<evidence type="ECO:0000313" key="2">
    <source>
        <dbReference type="Proteomes" id="UP000004775"/>
    </source>
</evidence>
<dbReference type="Proteomes" id="UP000004775">
    <property type="component" value="Unassembled WGS sequence"/>
</dbReference>
<evidence type="ECO:0000313" key="1">
    <source>
        <dbReference type="EMBL" id="CCI30182.1"/>
    </source>
</evidence>
<dbReference type="GO" id="GO:0016301">
    <property type="term" value="F:kinase activity"/>
    <property type="evidence" value="ECO:0007669"/>
    <property type="project" value="UniProtKB-KW"/>
</dbReference>
<gene>
    <name evidence="1" type="ORF">MICAH_850003</name>
</gene>
<dbReference type="InterPro" id="IPR036890">
    <property type="entry name" value="HATPase_C_sf"/>
</dbReference>
<proteinExistence type="predicted"/>
<sequence>MLNGVVEKCTRSMASGGLLQVHISTAGNQLKMQFQTQVKSPNLTLKALGKVLMFQPETGSLSLNMKVTKNLFQALGGKLIVREKPEEGEILTIFLPLGRIK</sequence>
<dbReference type="HOGENOM" id="CLU_2288268_0_0_3"/>
<protein>
    <submittedName>
        <fullName evidence="1">Two-component sensor histidine kinase</fullName>
    </submittedName>
</protein>
<organism evidence="1 2">
    <name type="scientific">Microcystis aeruginosa PCC 9809</name>
    <dbReference type="NCBI Taxonomy" id="1160285"/>
    <lineage>
        <taxon>Bacteria</taxon>
        <taxon>Bacillati</taxon>
        <taxon>Cyanobacteriota</taxon>
        <taxon>Cyanophyceae</taxon>
        <taxon>Oscillatoriophycideae</taxon>
        <taxon>Chroococcales</taxon>
        <taxon>Microcystaceae</taxon>
        <taxon>Microcystis</taxon>
    </lineage>
</organism>
<dbReference type="EMBL" id="CAIO01000794">
    <property type="protein sequence ID" value="CCI30182.1"/>
    <property type="molecule type" value="Genomic_DNA"/>
</dbReference>
<name>I4I7A8_MICAE</name>
<keyword evidence="1" id="KW-0418">Kinase</keyword>